<proteinExistence type="predicted"/>
<dbReference type="WBParaSite" id="HPBE_0000301101-mRNA-1">
    <property type="protein sequence ID" value="HPBE_0000301101-mRNA-1"/>
    <property type="gene ID" value="HPBE_0000301101"/>
</dbReference>
<organism evidence="3 4">
    <name type="scientific">Heligmosomoides polygyrus</name>
    <name type="common">Parasitic roundworm</name>
    <dbReference type="NCBI Taxonomy" id="6339"/>
    <lineage>
        <taxon>Eukaryota</taxon>
        <taxon>Metazoa</taxon>
        <taxon>Ecdysozoa</taxon>
        <taxon>Nematoda</taxon>
        <taxon>Chromadorea</taxon>
        <taxon>Rhabditida</taxon>
        <taxon>Rhabditina</taxon>
        <taxon>Rhabditomorpha</taxon>
        <taxon>Strongyloidea</taxon>
        <taxon>Heligmosomidae</taxon>
        <taxon>Heligmosomoides</taxon>
    </lineage>
</organism>
<keyword evidence="3" id="KW-1185">Reference proteome</keyword>
<feature type="compositionally biased region" description="Polar residues" evidence="1">
    <location>
        <begin position="40"/>
        <end position="71"/>
    </location>
</feature>
<dbReference type="EMBL" id="UZAH01006015">
    <property type="protein sequence ID" value="VDO30169.1"/>
    <property type="molecule type" value="Genomic_DNA"/>
</dbReference>
<accession>A0A3P7UEP4</accession>
<evidence type="ECO:0000313" key="4">
    <source>
        <dbReference type="WBParaSite" id="HPBE_0000301101-mRNA-1"/>
    </source>
</evidence>
<protein>
    <submittedName>
        <fullName evidence="4">NAM-associated domain-containing protein</fullName>
    </submittedName>
</protein>
<reference evidence="2 3" key="1">
    <citation type="submission" date="2018-11" db="EMBL/GenBank/DDBJ databases">
        <authorList>
            <consortium name="Pathogen Informatics"/>
        </authorList>
    </citation>
    <scope>NUCLEOTIDE SEQUENCE [LARGE SCALE GENOMIC DNA]</scope>
</reference>
<name>A0A183FA19_HELPZ</name>
<accession>A0A183FA19</accession>
<evidence type="ECO:0000313" key="2">
    <source>
        <dbReference type="EMBL" id="VDO30169.1"/>
    </source>
</evidence>
<dbReference type="AlphaFoldDB" id="A0A183FA19"/>
<dbReference type="Proteomes" id="UP000050761">
    <property type="component" value="Unassembled WGS sequence"/>
</dbReference>
<evidence type="ECO:0000313" key="3">
    <source>
        <dbReference type="Proteomes" id="UP000050761"/>
    </source>
</evidence>
<feature type="region of interest" description="Disordered" evidence="1">
    <location>
        <begin position="1"/>
        <end position="108"/>
    </location>
</feature>
<feature type="compositionally biased region" description="Polar residues" evidence="1">
    <location>
        <begin position="23"/>
        <end position="32"/>
    </location>
</feature>
<evidence type="ECO:0000256" key="1">
    <source>
        <dbReference type="SAM" id="MobiDB-lite"/>
    </source>
</evidence>
<gene>
    <name evidence="2" type="ORF">HPBE_LOCUS3012</name>
</gene>
<reference evidence="4" key="2">
    <citation type="submission" date="2019-09" db="UniProtKB">
        <authorList>
            <consortium name="WormBaseParasite"/>
        </authorList>
    </citation>
    <scope>IDENTIFICATION</scope>
</reference>
<sequence>MPQTDPAAEQQRTTAERQRTVAAENQGTSTTTRDVESCQRESALTTRAVLQTGKSSTSTSDPGARQQQTTDDSNKTKRSLTTKRTTSEAKKRKSSHASRTLYRQKPPGETKYDLWQDVCSRDAAVFQQTQEKLSKLAKNEAKEEEQLWCRLRKIDDRTEAMERTMKEHHQYVQLNLQPTAVTLQEEHLQQLVSSLTAETTKINDYAQKASKLPRIRY</sequence>